<evidence type="ECO:0000256" key="2">
    <source>
        <dbReference type="SAM" id="Phobius"/>
    </source>
</evidence>
<dbReference type="Proteomes" id="UP000189475">
    <property type="component" value="Unassembled WGS sequence"/>
</dbReference>
<dbReference type="STRING" id="1918946.VPAL9027_00547"/>
<keyword evidence="2" id="KW-1133">Transmembrane helix</keyword>
<reference evidence="3 4" key="1">
    <citation type="submission" date="2017-02" db="EMBL/GenBank/DDBJ databases">
        <authorList>
            <person name="Peterson S.W."/>
        </authorList>
    </citation>
    <scope>NUCLEOTIDE SEQUENCE [LARGE SCALE GENOMIC DNA]</scope>
    <source>
        <strain evidence="3 4">CECT 9027</strain>
    </source>
</reference>
<evidence type="ECO:0000256" key="1">
    <source>
        <dbReference type="SAM" id="MobiDB-lite"/>
    </source>
</evidence>
<keyword evidence="4" id="KW-1185">Reference proteome</keyword>
<sequence>MALILQPWFIFIGMTIIIVLQGLSLWLQHRRHTRDITQAIHQDQSLRNQWRDHELYVTETQQHMNNELSLVREAMRSHSILLENIQSLVDGLVDIPSVIHDDIKAQLNMKFDGLNASFQKIISQSYQNLVQQQKSQSNELSTLLHDHSVAVQQHSKNLVDATQNQLMGINDSLQHTIIKTSEQLELEVRSTRDYVETQLLNRSEKLHELVGQIKPLMTQAITSSSRGLQQQMNQDSEKMEALFASLTQDLSVINQLILSNEQHVISHVNDTHEQQFPRIKKVIVQAYQALKSQHLAIQSASTELTETQKQSQIELLQQLIPILQALDVDKLSNVKSSPTMTWSTSNEQPSVEQNKRPSHLSASSMS</sequence>
<dbReference type="EMBL" id="FUFT01000002">
    <property type="protein sequence ID" value="SJL82617.1"/>
    <property type="molecule type" value="Genomic_DNA"/>
</dbReference>
<evidence type="ECO:0000313" key="3">
    <source>
        <dbReference type="EMBL" id="SJL82617.1"/>
    </source>
</evidence>
<name>A0A1R4B162_9VIBR</name>
<organism evidence="3 4">
    <name type="scientific">Vibrio palustris</name>
    <dbReference type="NCBI Taxonomy" id="1918946"/>
    <lineage>
        <taxon>Bacteria</taxon>
        <taxon>Pseudomonadati</taxon>
        <taxon>Pseudomonadota</taxon>
        <taxon>Gammaproteobacteria</taxon>
        <taxon>Vibrionales</taxon>
        <taxon>Vibrionaceae</taxon>
        <taxon>Vibrio</taxon>
    </lineage>
</organism>
<feature type="region of interest" description="Disordered" evidence="1">
    <location>
        <begin position="336"/>
        <end position="366"/>
    </location>
</feature>
<gene>
    <name evidence="3" type="ORF">VPAL9027_00547</name>
</gene>
<dbReference type="AlphaFoldDB" id="A0A1R4B162"/>
<feature type="compositionally biased region" description="Polar residues" evidence="1">
    <location>
        <begin position="336"/>
        <end position="352"/>
    </location>
</feature>
<evidence type="ECO:0000313" key="4">
    <source>
        <dbReference type="Proteomes" id="UP000189475"/>
    </source>
</evidence>
<keyword evidence="2" id="KW-0472">Membrane</keyword>
<accession>A0A1R4B162</accession>
<proteinExistence type="predicted"/>
<protein>
    <submittedName>
        <fullName evidence="3">Uncharacterized protein</fullName>
    </submittedName>
</protein>
<feature type="transmembrane region" description="Helical" evidence="2">
    <location>
        <begin position="6"/>
        <end position="27"/>
    </location>
</feature>
<keyword evidence="2" id="KW-0812">Transmembrane</keyword>